<evidence type="ECO:0000256" key="1">
    <source>
        <dbReference type="ARBA" id="ARBA00008455"/>
    </source>
</evidence>
<dbReference type="PROSITE" id="PS00639">
    <property type="entry name" value="THIOL_PROTEASE_HIS"/>
    <property type="match status" value="1"/>
</dbReference>
<dbReference type="EMBL" id="JAVIJP010000036">
    <property type="protein sequence ID" value="KAL3628197.1"/>
    <property type="molecule type" value="Genomic_DNA"/>
</dbReference>
<protein>
    <submittedName>
        <fullName evidence="5">Uncharacterized protein</fullName>
    </submittedName>
</protein>
<comment type="caution">
    <text evidence="5">The sequence shown here is derived from an EMBL/GenBank/DDBJ whole genome shotgun (WGS) entry which is preliminary data.</text>
</comment>
<dbReference type="SMART" id="SM00645">
    <property type="entry name" value="Pept_C1"/>
    <property type="match status" value="1"/>
</dbReference>
<dbReference type="Pfam" id="PF00112">
    <property type="entry name" value="Peptidase_C1"/>
    <property type="match status" value="1"/>
</dbReference>
<dbReference type="InterPro" id="IPR038765">
    <property type="entry name" value="Papain-like_cys_pep_sf"/>
</dbReference>
<dbReference type="SUPFAM" id="SSF54001">
    <property type="entry name" value="Cysteine proteinases"/>
    <property type="match status" value="1"/>
</dbReference>
<dbReference type="InterPro" id="IPR013128">
    <property type="entry name" value="Peptidase_C1A"/>
</dbReference>
<evidence type="ECO:0000313" key="6">
    <source>
        <dbReference type="Proteomes" id="UP001632038"/>
    </source>
</evidence>
<proteinExistence type="inferred from homology"/>
<dbReference type="InterPro" id="IPR000668">
    <property type="entry name" value="Peptidase_C1A_C"/>
</dbReference>
<evidence type="ECO:0000259" key="4">
    <source>
        <dbReference type="SMART" id="SM00848"/>
    </source>
</evidence>
<keyword evidence="6" id="KW-1185">Reference proteome</keyword>
<evidence type="ECO:0000259" key="3">
    <source>
        <dbReference type="SMART" id="SM00645"/>
    </source>
</evidence>
<gene>
    <name evidence="5" type="ORF">CASFOL_027243</name>
</gene>
<accession>A0ABD3CF51</accession>
<dbReference type="InterPro" id="IPR039417">
    <property type="entry name" value="Peptidase_C1A_papain-like"/>
</dbReference>
<feature type="domain" description="Cathepsin propeptide inhibitor" evidence="4">
    <location>
        <begin position="11"/>
        <end position="66"/>
    </location>
</feature>
<organism evidence="5 6">
    <name type="scientific">Castilleja foliolosa</name>
    <dbReference type="NCBI Taxonomy" id="1961234"/>
    <lineage>
        <taxon>Eukaryota</taxon>
        <taxon>Viridiplantae</taxon>
        <taxon>Streptophyta</taxon>
        <taxon>Embryophyta</taxon>
        <taxon>Tracheophyta</taxon>
        <taxon>Spermatophyta</taxon>
        <taxon>Magnoliopsida</taxon>
        <taxon>eudicotyledons</taxon>
        <taxon>Gunneridae</taxon>
        <taxon>Pentapetalae</taxon>
        <taxon>asterids</taxon>
        <taxon>lamiids</taxon>
        <taxon>Lamiales</taxon>
        <taxon>Orobanchaceae</taxon>
        <taxon>Pedicularideae</taxon>
        <taxon>Castillejinae</taxon>
        <taxon>Castilleja</taxon>
    </lineage>
</organism>
<evidence type="ECO:0000256" key="2">
    <source>
        <dbReference type="ARBA" id="ARBA00023157"/>
    </source>
</evidence>
<dbReference type="Proteomes" id="UP001632038">
    <property type="component" value="Unassembled WGS sequence"/>
</dbReference>
<dbReference type="SMART" id="SM00848">
    <property type="entry name" value="Inhibitor_I29"/>
    <property type="match status" value="1"/>
</dbReference>
<keyword evidence="2" id="KW-1015">Disulfide bond</keyword>
<dbReference type="Pfam" id="PF08246">
    <property type="entry name" value="Inhibitor_I29"/>
    <property type="match status" value="1"/>
</dbReference>
<reference evidence="6" key="1">
    <citation type="journal article" date="2024" name="IScience">
        <title>Strigolactones Initiate the Formation of Haustorium-like Structures in Castilleja.</title>
        <authorList>
            <person name="Buerger M."/>
            <person name="Peterson D."/>
            <person name="Chory J."/>
        </authorList>
    </citation>
    <scope>NUCLEOTIDE SEQUENCE [LARGE SCALE GENOMIC DNA]</scope>
</reference>
<dbReference type="InterPro" id="IPR025660">
    <property type="entry name" value="Pept_his_AS"/>
</dbReference>
<dbReference type="Gene3D" id="1.10.287.2250">
    <property type="match status" value="1"/>
</dbReference>
<dbReference type="AlphaFoldDB" id="A0ABD3CF51"/>
<sequence>MSSEDKIFSLFQRWERVYPNSLSSQDKNKRFEAFKTNALYVHNYNKQDNQHKLALNQFFDMMMDEFNKWTLSNMNDDQLFKGENQTTPFMYEFIKKNGIATDIDYPYIGKKGQCAYANVEAAVVVKIDGYENVPKNNESALLRAVAHQPVTAIVAAGSPDFKHHGKMGIFKGECGGEMNHAVTIVGYGRTSCGIKYWIAKNSWGSKLLRGVNGKGGQCGIARSPAYPVMKLLE</sequence>
<evidence type="ECO:0000313" key="5">
    <source>
        <dbReference type="EMBL" id="KAL3628197.1"/>
    </source>
</evidence>
<name>A0ABD3CF51_9LAMI</name>
<dbReference type="PANTHER" id="PTHR12411">
    <property type="entry name" value="CYSTEINE PROTEASE FAMILY C1-RELATED"/>
    <property type="match status" value="1"/>
</dbReference>
<dbReference type="InterPro" id="IPR013201">
    <property type="entry name" value="Prot_inhib_I29"/>
</dbReference>
<dbReference type="Gene3D" id="3.90.70.10">
    <property type="entry name" value="Cysteine proteinases"/>
    <property type="match status" value="1"/>
</dbReference>
<feature type="domain" description="Peptidase C1A papain C-terminal" evidence="3">
    <location>
        <begin position="55"/>
        <end position="228"/>
    </location>
</feature>
<dbReference type="CDD" id="cd02248">
    <property type="entry name" value="Peptidase_C1A"/>
    <property type="match status" value="1"/>
</dbReference>
<comment type="similarity">
    <text evidence="1">Belongs to the peptidase C1 family.</text>
</comment>